<dbReference type="AlphaFoldDB" id="A0A495VW41"/>
<organism evidence="3 4">
    <name type="scientific">Saccharothrix australiensis</name>
    <dbReference type="NCBI Taxonomy" id="2072"/>
    <lineage>
        <taxon>Bacteria</taxon>
        <taxon>Bacillati</taxon>
        <taxon>Actinomycetota</taxon>
        <taxon>Actinomycetes</taxon>
        <taxon>Pseudonocardiales</taxon>
        <taxon>Pseudonocardiaceae</taxon>
        <taxon>Saccharothrix</taxon>
    </lineage>
</organism>
<gene>
    <name evidence="3" type="ORF">C8E97_2174</name>
</gene>
<feature type="transmembrane region" description="Helical" evidence="1">
    <location>
        <begin position="35"/>
        <end position="57"/>
    </location>
</feature>
<evidence type="ECO:0000259" key="2">
    <source>
        <dbReference type="Pfam" id="PF20182"/>
    </source>
</evidence>
<feature type="transmembrane region" description="Helical" evidence="1">
    <location>
        <begin position="77"/>
        <end position="96"/>
    </location>
</feature>
<feature type="transmembrane region" description="Helical" evidence="1">
    <location>
        <begin position="108"/>
        <end position="127"/>
    </location>
</feature>
<keyword evidence="1" id="KW-0812">Transmembrane</keyword>
<feature type="transmembrane region" description="Helical" evidence="1">
    <location>
        <begin position="147"/>
        <end position="165"/>
    </location>
</feature>
<dbReference type="InterPro" id="IPR050039">
    <property type="entry name" value="MAB_1171c-like"/>
</dbReference>
<reference evidence="3 4" key="1">
    <citation type="submission" date="2018-10" db="EMBL/GenBank/DDBJ databases">
        <title>Sequencing the genomes of 1000 actinobacteria strains.</title>
        <authorList>
            <person name="Klenk H.-P."/>
        </authorList>
    </citation>
    <scope>NUCLEOTIDE SEQUENCE [LARGE SCALE GENOMIC DNA]</scope>
    <source>
        <strain evidence="3 4">DSM 43800</strain>
    </source>
</reference>
<accession>A0A495VW41</accession>
<feature type="transmembrane region" description="Helical" evidence="1">
    <location>
        <begin position="217"/>
        <end position="240"/>
    </location>
</feature>
<protein>
    <recommendedName>
        <fullName evidence="2">DUF6545 domain-containing protein</fullName>
    </recommendedName>
</protein>
<evidence type="ECO:0000313" key="3">
    <source>
        <dbReference type="EMBL" id="RKT53602.1"/>
    </source>
</evidence>
<feature type="domain" description="DUF6545" evidence="2">
    <location>
        <begin position="249"/>
        <end position="361"/>
    </location>
</feature>
<feature type="transmembrane region" description="Helical" evidence="1">
    <location>
        <begin position="6"/>
        <end position="23"/>
    </location>
</feature>
<dbReference type="NCBIfam" id="NF042915">
    <property type="entry name" value="MAB_1171c_fam"/>
    <property type="match status" value="1"/>
</dbReference>
<keyword evidence="1" id="KW-1133">Transmembrane helix</keyword>
<evidence type="ECO:0000313" key="4">
    <source>
        <dbReference type="Proteomes" id="UP000282084"/>
    </source>
</evidence>
<dbReference type="Pfam" id="PF20182">
    <property type="entry name" value="DUF6545"/>
    <property type="match status" value="1"/>
</dbReference>
<keyword evidence="1" id="KW-0472">Membrane</keyword>
<name>A0A495VW41_9PSEU</name>
<dbReference type="EMBL" id="RBXO01000001">
    <property type="protein sequence ID" value="RKT53602.1"/>
    <property type="molecule type" value="Genomic_DNA"/>
</dbReference>
<dbReference type="RefSeq" id="WP_170211743.1">
    <property type="nucleotide sequence ID" value="NZ_RBXO01000001.1"/>
</dbReference>
<comment type="caution">
    <text evidence="3">The sequence shown here is derived from an EMBL/GenBank/DDBJ whole genome shotgun (WGS) entry which is preliminary data.</text>
</comment>
<keyword evidence="4" id="KW-1185">Reference proteome</keyword>
<dbReference type="Proteomes" id="UP000282084">
    <property type="component" value="Unassembled WGS sequence"/>
</dbReference>
<feature type="transmembrane region" description="Helical" evidence="1">
    <location>
        <begin position="177"/>
        <end position="197"/>
    </location>
</feature>
<evidence type="ECO:0000256" key="1">
    <source>
        <dbReference type="SAM" id="Phobius"/>
    </source>
</evidence>
<dbReference type="InterPro" id="IPR046675">
    <property type="entry name" value="DUF6545"/>
</dbReference>
<sequence length="363" mass="39645">MTPANWIQFGLIAASGLACAYRLRSVRRHPGDATVRAIFLGLLSLTVVFLLGSPQVYWPVHRVLGELPLMPQLVQHFFAMLMAHCAEVFMVRVATARPERGVRLRRRLLIGALVLLGACYAAGPLRLGLPILAPEGHADFGVTLYVLAWQSYTCLVLIDIVQMWWHRPAITGKYLRAGVTMMAVGAAVALLQVVHKIAYQVTVNAGGRLPWQESGSYGIQAVLLIPATFLLMVGITLPSWGPRVARRRARLRRYRRMAPLERALREACPEVVTGDRPFRFQVRYQQRVIGIRDALIGPLHPFLRAPESSGDAGAEARAIADAIGRKRAGAPLGSGAAPALTSGADLDADAAWLARVSSAFDRL</sequence>
<proteinExistence type="predicted"/>